<evidence type="ECO:0000256" key="3">
    <source>
        <dbReference type="ARBA" id="ARBA00023163"/>
    </source>
</evidence>
<dbReference type="GO" id="GO:0043565">
    <property type="term" value="F:sequence-specific DNA binding"/>
    <property type="evidence" value="ECO:0007669"/>
    <property type="project" value="InterPro"/>
</dbReference>
<proteinExistence type="predicted"/>
<accession>A0A0C4YB77</accession>
<dbReference type="InterPro" id="IPR035418">
    <property type="entry name" value="AraC-bd_2"/>
</dbReference>
<dbReference type="Gene3D" id="1.10.10.60">
    <property type="entry name" value="Homeodomain-like"/>
    <property type="match status" value="1"/>
</dbReference>
<evidence type="ECO:0000256" key="1">
    <source>
        <dbReference type="ARBA" id="ARBA00023015"/>
    </source>
</evidence>
<keyword evidence="1" id="KW-0805">Transcription regulation</keyword>
<dbReference type="GO" id="GO:0003700">
    <property type="term" value="F:DNA-binding transcription factor activity"/>
    <property type="evidence" value="ECO:0007669"/>
    <property type="project" value="InterPro"/>
</dbReference>
<dbReference type="EMBL" id="CP010537">
    <property type="protein sequence ID" value="AJG22817.1"/>
    <property type="molecule type" value="Genomic_DNA"/>
</dbReference>
<evidence type="ECO:0000313" key="5">
    <source>
        <dbReference type="EMBL" id="AJG22817.1"/>
    </source>
</evidence>
<evidence type="ECO:0000259" key="4">
    <source>
        <dbReference type="PROSITE" id="PS01124"/>
    </source>
</evidence>
<dbReference type="PANTHER" id="PTHR46796:SF6">
    <property type="entry name" value="ARAC SUBFAMILY"/>
    <property type="match status" value="1"/>
</dbReference>
<dbReference type="InterPro" id="IPR050204">
    <property type="entry name" value="AraC_XylS_family_regulators"/>
</dbReference>
<dbReference type="InterPro" id="IPR020449">
    <property type="entry name" value="Tscrpt_reg_AraC-type_HTH"/>
</dbReference>
<dbReference type="PRINTS" id="PR00032">
    <property type="entry name" value="HTHARAC"/>
</dbReference>
<dbReference type="PROSITE" id="PS00041">
    <property type="entry name" value="HTH_ARAC_FAMILY_1"/>
    <property type="match status" value="1"/>
</dbReference>
<dbReference type="SUPFAM" id="SSF46689">
    <property type="entry name" value="Homeodomain-like"/>
    <property type="match status" value="1"/>
</dbReference>
<dbReference type="InterPro" id="IPR018060">
    <property type="entry name" value="HTH_AraC"/>
</dbReference>
<feature type="domain" description="HTH araC/xylS-type" evidence="4">
    <location>
        <begin position="252"/>
        <end position="350"/>
    </location>
</feature>
<dbReference type="AlphaFoldDB" id="A0A0C4YB77"/>
<dbReference type="PROSITE" id="PS01124">
    <property type="entry name" value="HTH_ARAC_FAMILY_2"/>
    <property type="match status" value="1"/>
</dbReference>
<dbReference type="InterPro" id="IPR018062">
    <property type="entry name" value="HTH_AraC-typ_CS"/>
</dbReference>
<evidence type="ECO:0000256" key="2">
    <source>
        <dbReference type="ARBA" id="ARBA00023125"/>
    </source>
</evidence>
<dbReference type="PANTHER" id="PTHR46796">
    <property type="entry name" value="HTH-TYPE TRANSCRIPTIONAL ACTIVATOR RHAS-RELATED"/>
    <property type="match status" value="1"/>
</dbReference>
<dbReference type="InterPro" id="IPR009057">
    <property type="entry name" value="Homeodomain-like_sf"/>
</dbReference>
<keyword evidence="6" id="KW-1185">Reference proteome</keyword>
<reference evidence="5 6" key="1">
    <citation type="journal article" date="2015" name="Genome Announc.">
        <title>Complete Genome Sequence of Cupriavidus basilensis 4G11, Isolated from the Oak Ridge Field Research Center Site.</title>
        <authorList>
            <person name="Ray J."/>
            <person name="Waters R.J."/>
            <person name="Skerker J.M."/>
            <person name="Kuehl J.V."/>
            <person name="Price M.N."/>
            <person name="Huang J."/>
            <person name="Chakraborty R."/>
            <person name="Arkin A.P."/>
            <person name="Deutschbauer A."/>
        </authorList>
    </citation>
    <scope>NUCLEOTIDE SEQUENCE [LARGE SCALE GENOMIC DNA]</scope>
    <source>
        <strain evidence="5">4G11</strain>
    </source>
</reference>
<dbReference type="KEGG" id="cbw:RR42_s1229"/>
<dbReference type="Pfam" id="PF12833">
    <property type="entry name" value="HTH_18"/>
    <property type="match status" value="1"/>
</dbReference>
<organism evidence="5 6">
    <name type="scientific">Cupriavidus basilensis</name>
    <dbReference type="NCBI Taxonomy" id="68895"/>
    <lineage>
        <taxon>Bacteria</taxon>
        <taxon>Pseudomonadati</taxon>
        <taxon>Pseudomonadota</taxon>
        <taxon>Betaproteobacteria</taxon>
        <taxon>Burkholderiales</taxon>
        <taxon>Burkholderiaceae</taxon>
        <taxon>Cupriavidus</taxon>
    </lineage>
</organism>
<keyword evidence="2" id="KW-0238">DNA-binding</keyword>
<dbReference type="Proteomes" id="UP000031843">
    <property type="component" value="Chromosome secondary"/>
</dbReference>
<sequence length="356" mass="39217">MTQAYSETVSRILASHLQRPVQPAAPACPAATPPLIVHQHFTVANEALALQLPAWRDYVGRILDVPASRAQVASGFRGEIDTYVLKNLTYLDSRTDPVGQIRTTARISTDSVRDYVFHVAVDGIAETVTDFSRQRKSAQFVPGILALDMNQPMHMHRPTRARVLAFFVPRATVEAAIPDAESIHGRVVTYTSPLTRLIFGHVMALCRSLPARSEADAEKTIRDCAHLIVAAFGKQARLAGNARAAARAAMLEQVQRYVQANLHHEDLSPERILQAFGLPRPTLYRMFEHEGGLGAYIRNCRLRAAADDLLRLAHVGIGEIAYGAGFNSASDFTRAFRRAYGVSPRDFRGAHAPYVT</sequence>
<name>A0A0C4YB77_9BURK</name>
<keyword evidence="3" id="KW-0804">Transcription</keyword>
<dbReference type="Pfam" id="PF14525">
    <property type="entry name" value="AraC_binding_2"/>
    <property type="match status" value="1"/>
</dbReference>
<gene>
    <name evidence="5" type="ORF">RR42_s1229</name>
</gene>
<dbReference type="SMART" id="SM00342">
    <property type="entry name" value="HTH_ARAC"/>
    <property type="match status" value="1"/>
</dbReference>
<dbReference type="RefSeq" id="WP_043357994.1">
    <property type="nucleotide sequence ID" value="NZ_CP010537.1"/>
</dbReference>
<protein>
    <submittedName>
        <fullName evidence="5">Transcriptional regulator, AraC family</fullName>
    </submittedName>
</protein>
<dbReference type="STRING" id="68895.RR42_s1229"/>
<evidence type="ECO:0000313" key="6">
    <source>
        <dbReference type="Proteomes" id="UP000031843"/>
    </source>
</evidence>